<dbReference type="GO" id="GO:0009927">
    <property type="term" value="F:histidine phosphotransfer kinase activity"/>
    <property type="evidence" value="ECO:0007669"/>
    <property type="project" value="TreeGrafter"/>
</dbReference>
<keyword evidence="8" id="KW-1133">Transmembrane helix</keyword>
<dbReference type="SMART" id="SM00448">
    <property type="entry name" value="REC"/>
    <property type="match status" value="1"/>
</dbReference>
<dbReference type="Pfam" id="PF00512">
    <property type="entry name" value="HisKA"/>
    <property type="match status" value="1"/>
</dbReference>
<evidence type="ECO:0000259" key="11">
    <source>
        <dbReference type="PROSITE" id="PS50110"/>
    </source>
</evidence>
<dbReference type="Pfam" id="PF00072">
    <property type="entry name" value="Response_reg"/>
    <property type="match status" value="1"/>
</dbReference>
<dbReference type="FunFam" id="1.10.287.130:FF:000028">
    <property type="entry name" value="Hybrid signal transduction histidine kinase"/>
    <property type="match status" value="1"/>
</dbReference>
<evidence type="ECO:0000256" key="6">
    <source>
        <dbReference type="ARBA" id="ARBA00023012"/>
    </source>
</evidence>
<dbReference type="Gene3D" id="3.30.565.10">
    <property type="entry name" value="Histidine kinase-like ATPase, C-terminal domain"/>
    <property type="match status" value="1"/>
</dbReference>
<keyword evidence="13" id="KW-1185">Reference proteome</keyword>
<dbReference type="Pfam" id="PF02518">
    <property type="entry name" value="HATPase_c"/>
    <property type="match status" value="1"/>
</dbReference>
<dbReference type="RefSeq" id="WP_123768576.1">
    <property type="nucleotide sequence ID" value="NZ_RKQN01000001.1"/>
</dbReference>
<keyword evidence="5" id="KW-0418">Kinase</keyword>
<dbReference type="AlphaFoldDB" id="A0A3N4VHJ4"/>
<dbReference type="SMART" id="SM00388">
    <property type="entry name" value="HisKA"/>
    <property type="match status" value="1"/>
</dbReference>
<keyword evidence="9" id="KW-0732">Signal</keyword>
<feature type="transmembrane region" description="Helical" evidence="8">
    <location>
        <begin position="774"/>
        <end position="796"/>
    </location>
</feature>
<dbReference type="Gene3D" id="1.10.287.130">
    <property type="match status" value="1"/>
</dbReference>
<feature type="modified residue" description="4-aspartylphosphate" evidence="7">
    <location>
        <position position="1119"/>
    </location>
</feature>
<dbReference type="InterPro" id="IPR004358">
    <property type="entry name" value="Sig_transdc_His_kin-like_C"/>
</dbReference>
<gene>
    <name evidence="12" type="ORF">EDC50_0152</name>
</gene>
<sequence>MRASGRKRGAARAWARRIGAGLALLAASVAPAVAGLPETPRPRQLTVADGLPSNRINGIAEDRSGYLWIATSDGLARYDGLGFRVWRAENGLRDSFVWYVHVDARNRVWVGTNDAGLAVLDPERKRFRFYDRRNTPAMDSDTVWTIASTSDGALWYGTDAGGLYRLDPDGRVARFAPRQGDPRSLPGGGVVQLETAADGSLWVGTKNGVARWTGRDFERLPDAALPSPIINGITAEDDGTLWFGTPRGVGVRRPNGSVSAAPWAELGIADPILHVLLRDRSGLYWFDVPQGLGYDNGGALGVVPLYSESAQGLVRPSWVGAYQDHEGGLWFASYTNGLWYLPANWRQFAVLSRRIGDPASLGNAKLSGIAPAADGGMWLVGSGGVLDRLDPETGAVRHVARDLGDGLVLKSVMEDAAGAVWVSFPGGLARVEPHSGRFRRWLHDDPDDPALAGTETWLAQSGDGTVWLVDDQSIVQAREPDGRVRATLRPGEDGGLARDAVVREIGRGPDGALWVATSRGLSMWNAGARRFEPVPGADARDVYGFAIAGERVWLARFGALEAYRWDGAALQPEGLGLDTRHGMPLIAPNGLTVDAAGTVWMSSVRGLIRADPAAGTVRVYGVHDGLPSQEFETPPVARPGDGRILVGSPEGLVMFDPSLVRPTTQAPPLIVESIDVRRGERRAAFPAERPFRVGPGDRDLRIVARLLSFNDARNHVYRFRLSGYDTGWVETGASGERVFSRLEPGEYLLRIAARTADNVWSAERSVRFVVAPPWWRTWPAIVGLAGLVALALWWLADAYRRRLKRRHAWQMAQHERELAKQASLAKTRFLATLGHEVRTPMTGVLGMSELLLDTPLQPQQRSYVESIRRAGQHLLRLVNDALDLARIESGKLDLAEQPFDLRALVDEAAGLMAPLARRRGLDFVIEIAPDAPRGLLGDGSRVCQILLNLLGNAIKFTEAGSVSLRVSALAPEGVRLEIADTGPGLNEEQKARLFRRFEQAEGARTAARYGGSGLGLAICQELAAAMGGRIRVESAPGEGARFIVELPLAAAPVPQAPAETRWPARRRALSLLLVEDDPTVAEVVAGLLRAQGHRVTHAPHGLAALAEAANARFDAALLDLDLPGFDGLELARQLQAQGFAAPLLAITARADAEAEPQAMAAGFRGFVRKPVTSAMLAGFLEATVGVEADAE</sequence>
<dbReference type="OrthoDB" id="176203at2"/>
<keyword evidence="8" id="KW-0472">Membrane</keyword>
<dbReference type="Gene3D" id="2.130.10.10">
    <property type="entry name" value="YVTN repeat-like/Quinoprotein amine dehydrogenase"/>
    <property type="match status" value="3"/>
</dbReference>
<comment type="caution">
    <text evidence="12">The sequence shown here is derived from an EMBL/GenBank/DDBJ whole genome shotgun (WGS) entry which is preliminary data.</text>
</comment>
<dbReference type="InterPro" id="IPR001789">
    <property type="entry name" value="Sig_transdc_resp-reg_receiver"/>
</dbReference>
<dbReference type="PRINTS" id="PR00344">
    <property type="entry name" value="BCTRLSENSOR"/>
</dbReference>
<evidence type="ECO:0000256" key="8">
    <source>
        <dbReference type="SAM" id="Phobius"/>
    </source>
</evidence>
<dbReference type="CDD" id="cd00082">
    <property type="entry name" value="HisKA"/>
    <property type="match status" value="1"/>
</dbReference>
<keyword evidence="8" id="KW-0812">Transmembrane</keyword>
<dbReference type="SUPFAM" id="SSF47384">
    <property type="entry name" value="Homodimeric domain of signal transducing histidine kinase"/>
    <property type="match status" value="1"/>
</dbReference>
<organism evidence="12 13">
    <name type="scientific">Vulcaniibacterium tengchongense</name>
    <dbReference type="NCBI Taxonomy" id="1273429"/>
    <lineage>
        <taxon>Bacteria</taxon>
        <taxon>Pseudomonadati</taxon>
        <taxon>Pseudomonadota</taxon>
        <taxon>Gammaproteobacteria</taxon>
        <taxon>Lysobacterales</taxon>
        <taxon>Lysobacteraceae</taxon>
        <taxon>Vulcaniibacterium</taxon>
    </lineage>
</organism>
<dbReference type="PANTHER" id="PTHR43047">
    <property type="entry name" value="TWO-COMPONENT HISTIDINE PROTEIN KINASE"/>
    <property type="match status" value="1"/>
</dbReference>
<dbReference type="InterPro" id="IPR005467">
    <property type="entry name" value="His_kinase_dom"/>
</dbReference>
<dbReference type="Pfam" id="PF07494">
    <property type="entry name" value="Reg_prop"/>
    <property type="match status" value="1"/>
</dbReference>
<keyword evidence="4" id="KW-0808">Transferase</keyword>
<dbReference type="InterPro" id="IPR003594">
    <property type="entry name" value="HATPase_dom"/>
</dbReference>
<dbReference type="InterPro" id="IPR036890">
    <property type="entry name" value="HATPase_C_sf"/>
</dbReference>
<dbReference type="CDD" id="cd00156">
    <property type="entry name" value="REC"/>
    <property type="match status" value="1"/>
</dbReference>
<dbReference type="PANTHER" id="PTHR43047:SF72">
    <property type="entry name" value="OSMOSENSING HISTIDINE PROTEIN KINASE SLN1"/>
    <property type="match status" value="1"/>
</dbReference>
<dbReference type="SUPFAM" id="SSF52172">
    <property type="entry name" value="CheY-like"/>
    <property type="match status" value="1"/>
</dbReference>
<evidence type="ECO:0000256" key="9">
    <source>
        <dbReference type="SAM" id="SignalP"/>
    </source>
</evidence>
<comment type="catalytic activity">
    <reaction evidence="1">
        <text>ATP + protein L-histidine = ADP + protein N-phospho-L-histidine.</text>
        <dbReference type="EC" id="2.7.13.3"/>
    </reaction>
</comment>
<dbReference type="InterPro" id="IPR011123">
    <property type="entry name" value="Y_Y_Y"/>
</dbReference>
<evidence type="ECO:0000313" key="13">
    <source>
        <dbReference type="Proteomes" id="UP000269708"/>
    </source>
</evidence>
<feature type="domain" description="Response regulatory" evidence="11">
    <location>
        <begin position="1070"/>
        <end position="1184"/>
    </location>
</feature>
<evidence type="ECO:0000256" key="7">
    <source>
        <dbReference type="PROSITE-ProRule" id="PRU00169"/>
    </source>
</evidence>
<evidence type="ECO:0000313" key="12">
    <source>
        <dbReference type="EMBL" id="RPE80985.1"/>
    </source>
</evidence>
<evidence type="ECO:0000256" key="1">
    <source>
        <dbReference type="ARBA" id="ARBA00000085"/>
    </source>
</evidence>
<dbReference type="PROSITE" id="PS50109">
    <property type="entry name" value="HIS_KIN"/>
    <property type="match status" value="1"/>
</dbReference>
<dbReference type="FunFam" id="3.30.565.10:FF:000010">
    <property type="entry name" value="Sensor histidine kinase RcsC"/>
    <property type="match status" value="1"/>
</dbReference>
<dbReference type="Proteomes" id="UP000269708">
    <property type="component" value="Unassembled WGS sequence"/>
</dbReference>
<dbReference type="InterPro" id="IPR013783">
    <property type="entry name" value="Ig-like_fold"/>
</dbReference>
<dbReference type="GO" id="GO:0000155">
    <property type="term" value="F:phosphorelay sensor kinase activity"/>
    <property type="evidence" value="ECO:0007669"/>
    <property type="project" value="InterPro"/>
</dbReference>
<dbReference type="InterPro" id="IPR003661">
    <property type="entry name" value="HisK_dim/P_dom"/>
</dbReference>
<reference evidence="12 13" key="1">
    <citation type="submission" date="2018-11" db="EMBL/GenBank/DDBJ databases">
        <title>Genomic Encyclopedia of Type Strains, Phase IV (KMG-IV): sequencing the most valuable type-strain genomes for metagenomic binning, comparative biology and taxonomic classification.</title>
        <authorList>
            <person name="Goeker M."/>
        </authorList>
    </citation>
    <scope>NUCLEOTIDE SEQUENCE [LARGE SCALE GENOMIC DNA]</scope>
    <source>
        <strain evidence="12 13">DSM 25623</strain>
    </source>
</reference>
<feature type="signal peptide" evidence="9">
    <location>
        <begin position="1"/>
        <end position="34"/>
    </location>
</feature>
<dbReference type="GO" id="GO:0005886">
    <property type="term" value="C:plasma membrane"/>
    <property type="evidence" value="ECO:0007669"/>
    <property type="project" value="TreeGrafter"/>
</dbReference>
<dbReference type="SUPFAM" id="SSF63829">
    <property type="entry name" value="Calcium-dependent phosphotriesterase"/>
    <property type="match status" value="3"/>
</dbReference>
<dbReference type="InterPro" id="IPR036097">
    <property type="entry name" value="HisK_dim/P_sf"/>
</dbReference>
<dbReference type="InterPro" id="IPR011110">
    <property type="entry name" value="Reg_prop"/>
</dbReference>
<feature type="domain" description="Histidine kinase" evidence="10">
    <location>
        <begin position="832"/>
        <end position="1050"/>
    </location>
</feature>
<name>A0A3N4VHJ4_9GAMM</name>
<dbReference type="CDD" id="cd16922">
    <property type="entry name" value="HATPase_EvgS-ArcB-TorS-like"/>
    <property type="match status" value="1"/>
</dbReference>
<protein>
    <recommendedName>
        <fullName evidence="2">histidine kinase</fullName>
        <ecNumber evidence="2">2.7.13.3</ecNumber>
    </recommendedName>
</protein>
<evidence type="ECO:0000256" key="2">
    <source>
        <dbReference type="ARBA" id="ARBA00012438"/>
    </source>
</evidence>
<evidence type="ECO:0000256" key="3">
    <source>
        <dbReference type="ARBA" id="ARBA00022553"/>
    </source>
</evidence>
<keyword evidence="6" id="KW-0902">Two-component regulatory system</keyword>
<evidence type="ECO:0000259" key="10">
    <source>
        <dbReference type="PROSITE" id="PS50109"/>
    </source>
</evidence>
<feature type="chain" id="PRO_5018229057" description="histidine kinase" evidence="9">
    <location>
        <begin position="35"/>
        <end position="1191"/>
    </location>
</feature>
<dbReference type="Gene3D" id="3.40.50.2300">
    <property type="match status" value="1"/>
</dbReference>
<accession>A0A3N4VHJ4</accession>
<dbReference type="PROSITE" id="PS50110">
    <property type="entry name" value="RESPONSE_REGULATORY"/>
    <property type="match status" value="1"/>
</dbReference>
<keyword evidence="3 7" id="KW-0597">Phosphoprotein</keyword>
<evidence type="ECO:0000256" key="5">
    <source>
        <dbReference type="ARBA" id="ARBA00022777"/>
    </source>
</evidence>
<dbReference type="InterPro" id="IPR011006">
    <property type="entry name" value="CheY-like_superfamily"/>
</dbReference>
<dbReference type="EC" id="2.7.13.3" evidence="2"/>
<evidence type="ECO:0000256" key="4">
    <source>
        <dbReference type="ARBA" id="ARBA00022679"/>
    </source>
</evidence>
<proteinExistence type="predicted"/>
<dbReference type="EMBL" id="RKQN01000001">
    <property type="protein sequence ID" value="RPE80985.1"/>
    <property type="molecule type" value="Genomic_DNA"/>
</dbReference>
<dbReference type="InterPro" id="IPR015943">
    <property type="entry name" value="WD40/YVTN_repeat-like_dom_sf"/>
</dbReference>
<dbReference type="SMART" id="SM00387">
    <property type="entry name" value="HATPase_c"/>
    <property type="match status" value="1"/>
</dbReference>
<dbReference type="SUPFAM" id="SSF55874">
    <property type="entry name" value="ATPase domain of HSP90 chaperone/DNA topoisomerase II/histidine kinase"/>
    <property type="match status" value="1"/>
</dbReference>
<dbReference type="Pfam" id="PF07495">
    <property type="entry name" value="Y_Y_Y"/>
    <property type="match status" value="1"/>
</dbReference>
<dbReference type="Gene3D" id="2.60.40.10">
    <property type="entry name" value="Immunoglobulins"/>
    <property type="match status" value="1"/>
</dbReference>